<dbReference type="InterPro" id="IPR013162">
    <property type="entry name" value="CD80_C2-set"/>
</dbReference>
<dbReference type="Proteomes" id="UP001168821">
    <property type="component" value="Unassembled WGS sequence"/>
</dbReference>
<gene>
    <name evidence="3" type="ORF">Zmor_005447</name>
</gene>
<accession>A0AA38MKP5</accession>
<evidence type="ECO:0000313" key="3">
    <source>
        <dbReference type="EMBL" id="KAJ3661025.1"/>
    </source>
</evidence>
<proteinExistence type="predicted"/>
<dbReference type="Pfam" id="PF08205">
    <property type="entry name" value="C2-set_2"/>
    <property type="match status" value="1"/>
</dbReference>
<dbReference type="SUPFAM" id="SSF48726">
    <property type="entry name" value="Immunoglobulin"/>
    <property type="match status" value="1"/>
</dbReference>
<reference evidence="3" key="1">
    <citation type="journal article" date="2023" name="G3 (Bethesda)">
        <title>Whole genome assemblies of Zophobas morio and Tenebrio molitor.</title>
        <authorList>
            <person name="Kaur S."/>
            <person name="Stinson S.A."/>
            <person name="diCenzo G.C."/>
        </authorList>
    </citation>
    <scope>NUCLEOTIDE SEQUENCE</scope>
    <source>
        <strain evidence="3">QUZm001</strain>
    </source>
</reference>
<evidence type="ECO:0000256" key="1">
    <source>
        <dbReference type="ARBA" id="ARBA00023157"/>
    </source>
</evidence>
<keyword evidence="1" id="KW-1015">Disulfide bond</keyword>
<keyword evidence="4" id="KW-1185">Reference proteome</keyword>
<feature type="domain" description="CD80-like immunoglobulin C2-set" evidence="2">
    <location>
        <begin position="31"/>
        <end position="95"/>
    </location>
</feature>
<dbReference type="PANTHER" id="PTHR21261:SF14">
    <property type="entry name" value="BEATEN PATH IV, ISOFORM B"/>
    <property type="match status" value="1"/>
</dbReference>
<organism evidence="3 4">
    <name type="scientific">Zophobas morio</name>
    <dbReference type="NCBI Taxonomy" id="2755281"/>
    <lineage>
        <taxon>Eukaryota</taxon>
        <taxon>Metazoa</taxon>
        <taxon>Ecdysozoa</taxon>
        <taxon>Arthropoda</taxon>
        <taxon>Hexapoda</taxon>
        <taxon>Insecta</taxon>
        <taxon>Pterygota</taxon>
        <taxon>Neoptera</taxon>
        <taxon>Endopterygota</taxon>
        <taxon>Coleoptera</taxon>
        <taxon>Polyphaga</taxon>
        <taxon>Cucujiformia</taxon>
        <taxon>Tenebrionidae</taxon>
        <taxon>Zophobas</taxon>
    </lineage>
</organism>
<sequence length="199" mass="22711">MSRRRATMNEIYDILAAFPQEDPIITGVEMQYQIGDEITLNCTSGKSHPASILHWYINEQQVTSQGALIRYPPIHHRQGLITTTLGLRFTLSSRHFQGGSMKVKCIASVSPSLLRTDRESIVQNLPIKDMREALLLGEWTTFIQSPWHDALLELVSILCRRRDRNNILPLQSMNPNLAEQVLEAMENPVRLDAQMSFKK</sequence>
<evidence type="ECO:0000259" key="2">
    <source>
        <dbReference type="Pfam" id="PF08205"/>
    </source>
</evidence>
<dbReference type="PANTHER" id="PTHR21261">
    <property type="entry name" value="BEAT PROTEIN"/>
    <property type="match status" value="1"/>
</dbReference>
<dbReference type="EMBL" id="JALNTZ010000002">
    <property type="protein sequence ID" value="KAJ3661025.1"/>
    <property type="molecule type" value="Genomic_DNA"/>
</dbReference>
<name>A0AA38MKP5_9CUCU</name>
<dbReference type="Gene3D" id="2.60.40.10">
    <property type="entry name" value="Immunoglobulins"/>
    <property type="match status" value="1"/>
</dbReference>
<dbReference type="InterPro" id="IPR036179">
    <property type="entry name" value="Ig-like_dom_sf"/>
</dbReference>
<protein>
    <recommendedName>
        <fullName evidence="2">CD80-like immunoglobulin C2-set domain-containing protein</fullName>
    </recommendedName>
</protein>
<evidence type="ECO:0000313" key="4">
    <source>
        <dbReference type="Proteomes" id="UP001168821"/>
    </source>
</evidence>
<dbReference type="InterPro" id="IPR013783">
    <property type="entry name" value="Ig-like_fold"/>
</dbReference>
<comment type="caution">
    <text evidence="3">The sequence shown here is derived from an EMBL/GenBank/DDBJ whole genome shotgun (WGS) entry which is preliminary data.</text>
</comment>
<dbReference type="AlphaFoldDB" id="A0AA38MKP5"/>